<gene>
    <name evidence="1" type="ORF">GT712_02405</name>
</gene>
<dbReference type="EMBL" id="WWVF01000003">
    <property type="protein sequence ID" value="MZS87973.1"/>
    <property type="molecule type" value="Genomic_DNA"/>
</dbReference>
<proteinExistence type="predicted"/>
<dbReference type="Proteomes" id="UP000477156">
    <property type="component" value="Unassembled WGS sequence"/>
</dbReference>
<dbReference type="AlphaFoldDB" id="A0A6L8XRT0"/>
<comment type="caution">
    <text evidence="1">The sequence shown here is derived from an EMBL/GenBank/DDBJ whole genome shotgun (WGS) entry which is preliminary data.</text>
</comment>
<evidence type="ECO:0000313" key="1">
    <source>
        <dbReference type="EMBL" id="MZS87973.1"/>
    </source>
</evidence>
<reference evidence="1 2" key="1">
    <citation type="journal article" date="2019" name="Nat. Med.">
        <title>A library of human gut bacterial isolates paired with longitudinal multiomics data enables mechanistic microbiome research.</title>
        <authorList>
            <person name="Poyet M."/>
            <person name="Groussin M."/>
            <person name="Gibbons S.M."/>
            <person name="Avila-Pacheco J."/>
            <person name="Jiang X."/>
            <person name="Kearney S.M."/>
            <person name="Perrotta A.R."/>
            <person name="Berdy B."/>
            <person name="Zhao S."/>
            <person name="Lieberman T.D."/>
            <person name="Swanson P.K."/>
            <person name="Smith M."/>
            <person name="Roesemann S."/>
            <person name="Alexander J.E."/>
            <person name="Rich S.A."/>
            <person name="Livny J."/>
            <person name="Vlamakis H."/>
            <person name="Clish C."/>
            <person name="Bullock K."/>
            <person name="Deik A."/>
            <person name="Scott J."/>
            <person name="Pierce K.A."/>
            <person name="Xavier R.J."/>
            <person name="Alm E.J."/>
        </authorList>
    </citation>
    <scope>NUCLEOTIDE SEQUENCE [LARGE SCALE GENOMIC DNA]</scope>
    <source>
        <strain evidence="1 2">BIOML-A12</strain>
    </source>
</reference>
<organism evidence="1 2">
    <name type="scientific">Blautia wexlerae</name>
    <dbReference type="NCBI Taxonomy" id="418240"/>
    <lineage>
        <taxon>Bacteria</taxon>
        <taxon>Bacillati</taxon>
        <taxon>Bacillota</taxon>
        <taxon>Clostridia</taxon>
        <taxon>Lachnospirales</taxon>
        <taxon>Lachnospiraceae</taxon>
        <taxon>Blautia</taxon>
    </lineage>
</organism>
<protein>
    <recommendedName>
        <fullName evidence="3">Helix-turn-helix domain-containing protein</fullName>
    </recommendedName>
</protein>
<dbReference type="RefSeq" id="WP_008703683.1">
    <property type="nucleotide sequence ID" value="NZ_CABHOF010000014.1"/>
</dbReference>
<accession>A0A6L8XRT0</accession>
<sequence length="87" mass="9763">MIIELVTLGSNCFSFGLYLSYRSIVIIKLENIGYLGFYFYEIVVPQAKETALSMAADGMKAEKIAHYLKVSAAMVQNWIDESMSVVQ</sequence>
<name>A0A6L8XRT0_9FIRM</name>
<evidence type="ECO:0008006" key="3">
    <source>
        <dbReference type="Google" id="ProtNLM"/>
    </source>
</evidence>
<evidence type="ECO:0000313" key="2">
    <source>
        <dbReference type="Proteomes" id="UP000477156"/>
    </source>
</evidence>